<reference evidence="13" key="1">
    <citation type="submission" date="2023-01" db="EMBL/GenBank/DDBJ databases">
        <title>Key to firefly adult light organ development and bioluminescence: homeobox transcription factors regulate luciferase expression and transportation to peroxisome.</title>
        <authorList>
            <person name="Fu X."/>
        </authorList>
    </citation>
    <scope>NUCLEOTIDE SEQUENCE [LARGE SCALE GENOMIC DNA]</scope>
</reference>
<protein>
    <recommendedName>
        <fullName evidence="11">Rieske domain-containing protein</fullName>
    </recommendedName>
</protein>
<dbReference type="GO" id="GO:0051537">
    <property type="term" value="F:2 iron, 2 sulfur cluster binding"/>
    <property type="evidence" value="ECO:0007669"/>
    <property type="project" value="UniProtKB-KW"/>
</dbReference>
<evidence type="ECO:0000256" key="5">
    <source>
        <dbReference type="ARBA" id="ARBA00022723"/>
    </source>
</evidence>
<dbReference type="EMBL" id="JARPUR010000004">
    <property type="protein sequence ID" value="KAK4877887.1"/>
    <property type="molecule type" value="Genomic_DNA"/>
</dbReference>
<dbReference type="InterPro" id="IPR036188">
    <property type="entry name" value="FAD/NAD-bd_sf"/>
</dbReference>
<evidence type="ECO:0000256" key="6">
    <source>
        <dbReference type="ARBA" id="ARBA00022827"/>
    </source>
</evidence>
<keyword evidence="5" id="KW-0479">Metal-binding</keyword>
<dbReference type="Pfam" id="PF00355">
    <property type="entry name" value="Rieske"/>
    <property type="match status" value="1"/>
</dbReference>
<organism evidence="12 13">
    <name type="scientific">Aquatica leii</name>
    <dbReference type="NCBI Taxonomy" id="1421715"/>
    <lineage>
        <taxon>Eukaryota</taxon>
        <taxon>Metazoa</taxon>
        <taxon>Ecdysozoa</taxon>
        <taxon>Arthropoda</taxon>
        <taxon>Hexapoda</taxon>
        <taxon>Insecta</taxon>
        <taxon>Pterygota</taxon>
        <taxon>Neoptera</taxon>
        <taxon>Endopterygota</taxon>
        <taxon>Coleoptera</taxon>
        <taxon>Polyphaga</taxon>
        <taxon>Elateriformia</taxon>
        <taxon>Elateroidea</taxon>
        <taxon>Lampyridae</taxon>
        <taxon>Luciolinae</taxon>
        <taxon>Aquatica</taxon>
    </lineage>
</organism>
<dbReference type="Proteomes" id="UP001353858">
    <property type="component" value="Unassembled WGS sequence"/>
</dbReference>
<keyword evidence="9" id="KW-0411">Iron-sulfur</keyword>
<dbReference type="AlphaFoldDB" id="A0AAN7P6H8"/>
<keyword evidence="7" id="KW-0560">Oxidoreductase</keyword>
<keyword evidence="3" id="KW-0285">Flavoprotein</keyword>
<dbReference type="InterPro" id="IPR050446">
    <property type="entry name" value="FAD-oxidoreductase/Apoptosis"/>
</dbReference>
<comment type="caution">
    <text evidence="12">The sequence shown here is derived from an EMBL/GenBank/DDBJ whole genome shotgun (WGS) entry which is preliminary data.</text>
</comment>
<dbReference type="Gene3D" id="3.50.50.60">
    <property type="entry name" value="FAD/NAD(P)-binding domain"/>
    <property type="match status" value="2"/>
</dbReference>
<dbReference type="InterPro" id="IPR017941">
    <property type="entry name" value="Rieske_2Fe-2S"/>
</dbReference>
<evidence type="ECO:0000259" key="11">
    <source>
        <dbReference type="PROSITE" id="PS51296"/>
    </source>
</evidence>
<comment type="cofactor">
    <cofactor evidence="1">
        <name>FAD</name>
        <dbReference type="ChEBI" id="CHEBI:57692"/>
    </cofactor>
</comment>
<dbReference type="InterPro" id="IPR036922">
    <property type="entry name" value="Rieske_2Fe-2S_sf"/>
</dbReference>
<feature type="domain" description="Rieske" evidence="11">
    <location>
        <begin position="32"/>
        <end position="128"/>
    </location>
</feature>
<evidence type="ECO:0000313" key="13">
    <source>
        <dbReference type="Proteomes" id="UP001353858"/>
    </source>
</evidence>
<dbReference type="SUPFAM" id="SSF55424">
    <property type="entry name" value="FAD/NAD-linked reductases, dimerisation (C-terminal) domain"/>
    <property type="match status" value="1"/>
</dbReference>
<keyword evidence="8" id="KW-0408">Iron</keyword>
<evidence type="ECO:0000256" key="7">
    <source>
        <dbReference type="ARBA" id="ARBA00023002"/>
    </source>
</evidence>
<dbReference type="PRINTS" id="PR00368">
    <property type="entry name" value="FADPNR"/>
</dbReference>
<evidence type="ECO:0000256" key="4">
    <source>
        <dbReference type="ARBA" id="ARBA00022714"/>
    </source>
</evidence>
<dbReference type="InterPro" id="IPR023753">
    <property type="entry name" value="FAD/NAD-binding_dom"/>
</dbReference>
<dbReference type="GO" id="GO:0046872">
    <property type="term" value="F:metal ion binding"/>
    <property type="evidence" value="ECO:0007669"/>
    <property type="project" value="UniProtKB-KW"/>
</dbReference>
<dbReference type="CDD" id="cd03478">
    <property type="entry name" value="Rieske_AIFL_N"/>
    <property type="match status" value="1"/>
</dbReference>
<evidence type="ECO:0000256" key="8">
    <source>
        <dbReference type="ARBA" id="ARBA00023004"/>
    </source>
</evidence>
<evidence type="ECO:0000256" key="1">
    <source>
        <dbReference type="ARBA" id="ARBA00001974"/>
    </source>
</evidence>
<dbReference type="PANTHER" id="PTHR43557">
    <property type="entry name" value="APOPTOSIS-INDUCING FACTOR 1"/>
    <property type="match status" value="1"/>
</dbReference>
<dbReference type="PROSITE" id="PS51296">
    <property type="entry name" value="RIESKE"/>
    <property type="match status" value="1"/>
</dbReference>
<dbReference type="PANTHER" id="PTHR43557:SF2">
    <property type="entry name" value="RIESKE DOMAIN-CONTAINING PROTEIN-RELATED"/>
    <property type="match status" value="1"/>
</dbReference>
<comment type="similarity">
    <text evidence="2">Belongs to the FAD-dependent oxidoreductase family.</text>
</comment>
<feature type="compositionally biased region" description="Basic residues" evidence="10">
    <location>
        <begin position="139"/>
        <end position="149"/>
    </location>
</feature>
<evidence type="ECO:0000256" key="3">
    <source>
        <dbReference type="ARBA" id="ARBA00022630"/>
    </source>
</evidence>
<dbReference type="SUPFAM" id="SSF51905">
    <property type="entry name" value="FAD/NAD(P)-binding domain"/>
    <property type="match status" value="1"/>
</dbReference>
<keyword evidence="6" id="KW-0274">FAD</keyword>
<proteinExistence type="inferred from homology"/>
<evidence type="ECO:0000256" key="2">
    <source>
        <dbReference type="ARBA" id="ARBA00006442"/>
    </source>
</evidence>
<keyword evidence="13" id="KW-1185">Reference proteome</keyword>
<keyword evidence="4" id="KW-0001">2Fe-2S</keyword>
<dbReference type="GO" id="GO:0016651">
    <property type="term" value="F:oxidoreductase activity, acting on NAD(P)H"/>
    <property type="evidence" value="ECO:0007669"/>
    <property type="project" value="TreeGrafter"/>
</dbReference>
<sequence>MGCSLSKNSQVLQISESKKESTNMSDDEYVDDVVCKVSDVQENDMKAFDLQDVGKVLVIRQNGKLSALGAKCTHYGAPLQNGVLGDGRVRCQWHGACFNITTGDIEDFPGLESLPCYQVQIEGDNVKVRARRSEVQTNKRTKSMSKKHPNNNEHYVIIGGGPSGAICAETLRQEGFQGKITLITKDSYLPYDRIKLSKAMDVDIESLQLRDNMFYSQNDIGVHLEKEVQKIDVEHKLIKTTDGTSMNYDRVYIATGSTPRTINLPGAKLANVVVLRNYNDASLINSLLGSDKHVVILGSSFIGMEAAAYCSGKAEKVTVISKTSVPFQEVLGNAVGAAILKLFMEKGVNFIGNSGLSTCIGNAEDKLSEVELDDGTKLKADVCILGIGGTLNTEFLRDSGITLTGHGAVTVNEYLQTNVPNIFAGGDIANAPIWSHDNIKGSIGHYGLAQYHGKIAAMNMMNKGFRYCGYGHFDDVIIRGNVEDLVFAAYYIKNDQVISICACGMDPIVSKYAEYVAQGNKLYRKDLQKDPLEWTK</sequence>
<dbReference type="GO" id="GO:0005737">
    <property type="term" value="C:cytoplasm"/>
    <property type="evidence" value="ECO:0007669"/>
    <property type="project" value="TreeGrafter"/>
</dbReference>
<evidence type="ECO:0000256" key="10">
    <source>
        <dbReference type="SAM" id="MobiDB-lite"/>
    </source>
</evidence>
<evidence type="ECO:0000313" key="12">
    <source>
        <dbReference type="EMBL" id="KAK4877887.1"/>
    </source>
</evidence>
<dbReference type="SUPFAM" id="SSF50022">
    <property type="entry name" value="ISP domain"/>
    <property type="match status" value="1"/>
</dbReference>
<evidence type="ECO:0000256" key="9">
    <source>
        <dbReference type="ARBA" id="ARBA00023014"/>
    </source>
</evidence>
<dbReference type="PRINTS" id="PR00411">
    <property type="entry name" value="PNDRDTASEI"/>
</dbReference>
<dbReference type="Pfam" id="PF07992">
    <property type="entry name" value="Pyr_redox_2"/>
    <property type="match status" value="1"/>
</dbReference>
<gene>
    <name evidence="12" type="ORF">RN001_010393</name>
</gene>
<dbReference type="InterPro" id="IPR016156">
    <property type="entry name" value="FAD/NAD-linked_Rdtase_dimer_sf"/>
</dbReference>
<accession>A0AAN7P6H8</accession>
<feature type="region of interest" description="Disordered" evidence="10">
    <location>
        <begin position="131"/>
        <end position="153"/>
    </location>
</feature>
<name>A0AAN7P6H8_9COLE</name>
<dbReference type="Gene3D" id="2.102.10.10">
    <property type="entry name" value="Rieske [2Fe-2S] iron-sulphur domain"/>
    <property type="match status" value="1"/>
</dbReference>
<dbReference type="FunFam" id="2.102.10.10:FF:000003">
    <property type="entry name" value="apoptosis-inducing factor 3 isoform X2"/>
    <property type="match status" value="1"/>
</dbReference>